<accession>A0A0L0F448</accession>
<keyword evidence="2" id="KW-1185">Reference proteome</keyword>
<gene>
    <name evidence="1" type="ORF">SARC_16516</name>
</gene>
<proteinExistence type="predicted"/>
<evidence type="ECO:0000313" key="2">
    <source>
        <dbReference type="Proteomes" id="UP000054560"/>
    </source>
</evidence>
<protein>
    <submittedName>
        <fullName evidence="1">Uncharacterized protein</fullName>
    </submittedName>
</protein>
<dbReference type="EMBL" id="KQ249846">
    <property type="protein sequence ID" value="KNC70953.1"/>
    <property type="molecule type" value="Genomic_DNA"/>
</dbReference>
<name>A0A0L0F448_9EUKA</name>
<sequence length="73" mass="8518">MDLANLHFSGKGLYRNRSRAIEILDRCSNYPSIEYEPKMASELEMVQLECSQNLAFFYFNSWGNRTVKADYAL</sequence>
<reference evidence="1 2" key="1">
    <citation type="submission" date="2011-02" db="EMBL/GenBank/DDBJ databases">
        <title>The Genome Sequence of Sphaeroforma arctica JP610.</title>
        <authorList>
            <consortium name="The Broad Institute Genome Sequencing Platform"/>
            <person name="Russ C."/>
            <person name="Cuomo C."/>
            <person name="Young S.K."/>
            <person name="Zeng Q."/>
            <person name="Gargeya S."/>
            <person name="Alvarado L."/>
            <person name="Berlin A."/>
            <person name="Chapman S.B."/>
            <person name="Chen Z."/>
            <person name="Freedman E."/>
            <person name="Gellesch M."/>
            <person name="Goldberg J."/>
            <person name="Griggs A."/>
            <person name="Gujja S."/>
            <person name="Heilman E."/>
            <person name="Heiman D."/>
            <person name="Howarth C."/>
            <person name="Mehta T."/>
            <person name="Neiman D."/>
            <person name="Pearson M."/>
            <person name="Roberts A."/>
            <person name="Saif S."/>
            <person name="Shea T."/>
            <person name="Shenoy N."/>
            <person name="Sisk P."/>
            <person name="Stolte C."/>
            <person name="Sykes S."/>
            <person name="White J."/>
            <person name="Yandava C."/>
            <person name="Burger G."/>
            <person name="Gray M.W."/>
            <person name="Holland P.W.H."/>
            <person name="King N."/>
            <person name="Lang F.B.F."/>
            <person name="Roger A.J."/>
            <person name="Ruiz-Trillo I."/>
            <person name="Haas B."/>
            <person name="Nusbaum C."/>
            <person name="Birren B."/>
        </authorList>
    </citation>
    <scope>NUCLEOTIDE SEQUENCE [LARGE SCALE GENOMIC DNA]</scope>
    <source>
        <strain evidence="1 2">JP610</strain>
    </source>
</reference>
<dbReference type="RefSeq" id="XP_014144855.1">
    <property type="nucleotide sequence ID" value="XM_014289380.1"/>
</dbReference>
<dbReference type="Proteomes" id="UP000054560">
    <property type="component" value="Unassembled WGS sequence"/>
</dbReference>
<feature type="non-terminal residue" evidence="1">
    <location>
        <position position="73"/>
    </location>
</feature>
<organism evidence="1 2">
    <name type="scientific">Sphaeroforma arctica JP610</name>
    <dbReference type="NCBI Taxonomy" id="667725"/>
    <lineage>
        <taxon>Eukaryota</taxon>
        <taxon>Ichthyosporea</taxon>
        <taxon>Ichthyophonida</taxon>
        <taxon>Sphaeroforma</taxon>
    </lineage>
</organism>
<evidence type="ECO:0000313" key="1">
    <source>
        <dbReference type="EMBL" id="KNC70953.1"/>
    </source>
</evidence>
<dbReference type="GeneID" id="25917020"/>
<dbReference type="AlphaFoldDB" id="A0A0L0F448"/>